<dbReference type="AlphaFoldDB" id="A0A2P2Q9W8"/>
<evidence type="ECO:0000313" key="1">
    <source>
        <dbReference type="EMBL" id="MBX63788.1"/>
    </source>
</evidence>
<organism evidence="1">
    <name type="scientific">Rhizophora mucronata</name>
    <name type="common">Asiatic mangrove</name>
    <dbReference type="NCBI Taxonomy" id="61149"/>
    <lineage>
        <taxon>Eukaryota</taxon>
        <taxon>Viridiplantae</taxon>
        <taxon>Streptophyta</taxon>
        <taxon>Embryophyta</taxon>
        <taxon>Tracheophyta</taxon>
        <taxon>Spermatophyta</taxon>
        <taxon>Magnoliopsida</taxon>
        <taxon>eudicotyledons</taxon>
        <taxon>Gunneridae</taxon>
        <taxon>Pentapetalae</taxon>
        <taxon>rosids</taxon>
        <taxon>fabids</taxon>
        <taxon>Malpighiales</taxon>
        <taxon>Rhizophoraceae</taxon>
        <taxon>Rhizophora</taxon>
    </lineage>
</organism>
<reference evidence="1" key="1">
    <citation type="submission" date="2018-02" db="EMBL/GenBank/DDBJ databases">
        <title>Rhizophora mucronata_Transcriptome.</title>
        <authorList>
            <person name="Meera S.P."/>
            <person name="Sreeshan A."/>
            <person name="Augustine A."/>
        </authorList>
    </citation>
    <scope>NUCLEOTIDE SEQUENCE</scope>
    <source>
        <tissue evidence="1">Leaf</tissue>
    </source>
</reference>
<accession>A0A2P2Q9W8</accession>
<protein>
    <submittedName>
        <fullName evidence="1">Uncharacterized protein</fullName>
    </submittedName>
</protein>
<dbReference type="EMBL" id="GGEC01083304">
    <property type="protein sequence ID" value="MBX63788.1"/>
    <property type="molecule type" value="Transcribed_RNA"/>
</dbReference>
<sequence>MQCAVSTNLSQPLSPKASKSLNLSPNYPTFLQCYWDPDIKPK</sequence>
<proteinExistence type="predicted"/>
<name>A0A2P2Q9W8_RHIMU</name>